<dbReference type="PANTHER" id="PTHR30514">
    <property type="entry name" value="GLUCOKINASE"/>
    <property type="match status" value="1"/>
</dbReference>
<reference evidence="6 7" key="1">
    <citation type="submission" date="2023-03" db="EMBL/GenBank/DDBJ databases">
        <authorList>
            <person name="Shen W."/>
            <person name="Cai J."/>
        </authorList>
    </citation>
    <scope>NUCLEOTIDE SEQUENCE [LARGE SCALE GENOMIC DNA]</scope>
    <source>
        <strain evidence="6 7">Y2</strain>
    </source>
</reference>
<dbReference type="Proteomes" id="UP001264335">
    <property type="component" value="Unassembled WGS sequence"/>
</dbReference>
<feature type="domain" description="HTH rpiR-type" evidence="4">
    <location>
        <begin position="1"/>
        <end position="77"/>
    </location>
</feature>
<protein>
    <submittedName>
        <fullName evidence="6">MurR/RpiR family transcriptional regulator</fullName>
    </submittedName>
</protein>
<proteinExistence type="predicted"/>
<evidence type="ECO:0000313" key="7">
    <source>
        <dbReference type="Proteomes" id="UP001264335"/>
    </source>
</evidence>
<dbReference type="Pfam" id="PF01418">
    <property type="entry name" value="HTH_6"/>
    <property type="match status" value="1"/>
</dbReference>
<evidence type="ECO:0000313" key="6">
    <source>
        <dbReference type="EMBL" id="MDT2512626.1"/>
    </source>
</evidence>
<dbReference type="AlphaFoldDB" id="A0ABD5F325"/>
<organism evidence="6 7">
    <name type="scientific">Enterococcus avium</name>
    <name type="common">Streptococcus avium</name>
    <dbReference type="NCBI Taxonomy" id="33945"/>
    <lineage>
        <taxon>Bacteria</taxon>
        <taxon>Bacillati</taxon>
        <taxon>Bacillota</taxon>
        <taxon>Bacilli</taxon>
        <taxon>Lactobacillales</taxon>
        <taxon>Enterococcaceae</taxon>
        <taxon>Enterococcus</taxon>
    </lineage>
</organism>
<dbReference type="Pfam" id="PF01380">
    <property type="entry name" value="SIS"/>
    <property type="match status" value="1"/>
</dbReference>
<evidence type="ECO:0000256" key="3">
    <source>
        <dbReference type="ARBA" id="ARBA00023163"/>
    </source>
</evidence>
<keyword evidence="2" id="KW-0238">DNA-binding</keyword>
<dbReference type="InterPro" id="IPR046348">
    <property type="entry name" value="SIS_dom_sf"/>
</dbReference>
<evidence type="ECO:0000256" key="2">
    <source>
        <dbReference type="ARBA" id="ARBA00023125"/>
    </source>
</evidence>
<gene>
    <name evidence="6" type="ORF">P7D79_00145</name>
</gene>
<evidence type="ECO:0000256" key="1">
    <source>
        <dbReference type="ARBA" id="ARBA00023015"/>
    </source>
</evidence>
<dbReference type="EMBL" id="JARPWY010000001">
    <property type="protein sequence ID" value="MDT2512626.1"/>
    <property type="molecule type" value="Genomic_DNA"/>
</dbReference>
<evidence type="ECO:0000259" key="4">
    <source>
        <dbReference type="PROSITE" id="PS51071"/>
    </source>
</evidence>
<keyword evidence="3" id="KW-0804">Transcription</keyword>
<keyword evidence="1" id="KW-0805">Transcription regulation</keyword>
<dbReference type="InterPro" id="IPR047640">
    <property type="entry name" value="RpiR-like"/>
</dbReference>
<name>A0ABD5F325_ENTAV</name>
<dbReference type="SUPFAM" id="SSF53697">
    <property type="entry name" value="SIS domain"/>
    <property type="match status" value="1"/>
</dbReference>
<evidence type="ECO:0000259" key="5">
    <source>
        <dbReference type="PROSITE" id="PS51464"/>
    </source>
</evidence>
<dbReference type="CDD" id="cd05013">
    <property type="entry name" value="SIS_RpiR"/>
    <property type="match status" value="1"/>
</dbReference>
<dbReference type="PANTHER" id="PTHR30514:SF1">
    <property type="entry name" value="HTH-TYPE TRANSCRIPTIONAL REGULATOR HEXR-RELATED"/>
    <property type="match status" value="1"/>
</dbReference>
<dbReference type="PROSITE" id="PS51464">
    <property type="entry name" value="SIS"/>
    <property type="match status" value="1"/>
</dbReference>
<dbReference type="Gene3D" id="3.40.50.10490">
    <property type="entry name" value="Glucose-6-phosphate isomerase like protein, domain 1"/>
    <property type="match status" value="1"/>
</dbReference>
<accession>A0ABD5F325</accession>
<dbReference type="InterPro" id="IPR000281">
    <property type="entry name" value="HTH_RpiR"/>
</dbReference>
<comment type="caution">
    <text evidence="6">The sequence shown here is derived from an EMBL/GenBank/DDBJ whole genome shotgun (WGS) entry which is preliminary data.</text>
</comment>
<dbReference type="GO" id="GO:0003677">
    <property type="term" value="F:DNA binding"/>
    <property type="evidence" value="ECO:0007669"/>
    <property type="project" value="UniProtKB-KW"/>
</dbReference>
<dbReference type="InterPro" id="IPR035472">
    <property type="entry name" value="RpiR-like_SIS"/>
</dbReference>
<dbReference type="InterPro" id="IPR036388">
    <property type="entry name" value="WH-like_DNA-bd_sf"/>
</dbReference>
<dbReference type="SUPFAM" id="SSF46689">
    <property type="entry name" value="Homeodomain-like"/>
    <property type="match status" value="1"/>
</dbReference>
<dbReference type="InterPro" id="IPR009057">
    <property type="entry name" value="Homeodomain-like_sf"/>
</dbReference>
<dbReference type="PROSITE" id="PS51071">
    <property type="entry name" value="HTH_RPIR"/>
    <property type="match status" value="1"/>
</dbReference>
<feature type="domain" description="SIS" evidence="5">
    <location>
        <begin position="115"/>
        <end position="254"/>
    </location>
</feature>
<dbReference type="Gene3D" id="1.10.10.10">
    <property type="entry name" value="Winged helix-like DNA-binding domain superfamily/Winged helix DNA-binding domain"/>
    <property type="match status" value="1"/>
</dbReference>
<dbReference type="InterPro" id="IPR001347">
    <property type="entry name" value="SIS_dom"/>
</dbReference>
<dbReference type="RefSeq" id="WP_102872294.1">
    <property type="nucleotide sequence ID" value="NZ_CAAKNX010000002.1"/>
</dbReference>
<sequence>MDILAIISSYLPTLSKSEKKVAQYILSNSDEVVNLSINELALLSEVGESTIVRFTRKIGFGGFQDFKKELIRFESVQTKIDDSLINTPKEVTYAQFVKSLSETKGFIDEEMILRAAKLLIQARKIYVFAVGTSGITAQHISNRLMRLDRTVEYIQDSHLQSINATLTKEDDVVLAISTSGNTKDVLQCIQLAQKNGTKVISITNYLKSAISKLGDISLTASSKEFPSDSGSFSATISQLYLIDILTKYMVEQEPSYFHEIRKKTNQALIKRI</sequence>